<dbReference type="STRING" id="546271.Selsp_1785"/>
<gene>
    <name evidence="3" type="ordered locus">Selsp_1785</name>
    <name evidence="4" type="ORF">SELSPUOL_00366</name>
</gene>
<evidence type="ECO:0000313" key="6">
    <source>
        <dbReference type="Proteomes" id="UP000011124"/>
    </source>
</evidence>
<evidence type="ECO:0000313" key="4">
    <source>
        <dbReference type="EMBL" id="EEX78182.1"/>
    </source>
</evidence>
<sequence>MSKIRAVRLININYNHDAIRISDETMHFNGESTLISLQNGGGKSVLVQMLCAPFVQKRFRNVKDRPFAGYFRTPQPSFILVEWQLEQGGGCLLTGMMVRRSQDVDAGEALEIVNFLSEYRAPCTEDIHHLPVVEKTRTEVRLKSYAACRQLFETLRRQPQKKFLSYDMNSAAQAKQYFTKLMEYGIDYREWQNIIRKVNEEESGLSKLFSDCKDEKGLVEKWFLDAIESKLNKEQNRMGEFRSILEKYVRLYQGNRSKIERKAKIQHFEEETLKIEERAEAYGRSSAAAAAMRDRLVCYMKEIARLDGRAADESCSEAEALDALEGAIREVEYQRYSARHYEEAAACEALRQRLRAAQERMAACEEERAAWQKRRQLLQLARQQEGLSKEQAELEKIVQLLDVCRHEERELGPERDYLGYRLRLHYERQIGAEEQRARSTEKRLDELSAREAAARQEAEAMEQERVECAQQEGALEAATAAYDRVEDRYAERWQAPLVRNIVGEYESGKLQALAAALDDAAAAAAAKERSKKARQAEVGTEIVRTERAAEMQRQEEAEKQAALVRARQILQGYDEELAYRRRALKYLDRSETDAALFDGEGLLAAAAGKLKEMAEILQKLTVEEKKCRDELENLRTGRNISLPPGLRKMFENLGIPLVYGMEWLKRNGLSEEENLSLCEKNPFLPYALILSEAQLQRLQAEPPTVFTAAPVPLVTRESLERGEERSAQPVGNVHFYMLFNKNLLNEEKLRCLLEEKEAAAARLQKELQERRKEHENYVKLRDKLREQAVKEPLYRAAEKEIEELEEVCAALAAALVQAKADLQALRQEEKTLAEELRALEREAARREQQQREFGELTDAYGRYLEEKARLADCRARLAALEKKKEAVRASLAQLALAVRTEERGREEVLRRLEELQRAQLAFAHYEEAAKPAALKTPVDDFTALLARYQAITEKVSAREQALEAQQKLAAERVRQAQKELQRLARKYEMEPEAWRGVLYSEAEEEQAEREEAACEKKRRDEEREKNAADKEIALAEQRIEQNRREMKRACGKEEPLEREAIPVLDHEARKEELLQQKRRHEKTLAAWQERQRCYESILTSLAEYEAEEPQAEVAFEEDFAHADAAFLRSFTGRLQQSYRKGCEERTRSREKLTQALNSAARIETFQEDFFKKPLETLLACVEEAEKVLRQLAVIRQSYRDLMAKLLVDIAIVEDEKQQIVALLQEYVREVHAQMGKIDSNSSIRVRGRAIKMLRIELPLWSENESAYRTRIEEKVEALTRRGIDLLEKEDTLHDFIGKRLTTRELYDDVIGIANIHIELFKIEAQRERRITWNEVASNSGGEGFLSAFVILASLLHYMRRDETDIFAERNEGKVLLMDNPFAQTNASHLLKPLMEVAKKNNTQLICLTGLGGESIYNRFDNIYILNLVESRLNRVQYLKSQQLAGKAPDTALSFARIEVADDEAHMESLF</sequence>
<dbReference type="eggNOG" id="COG1196">
    <property type="taxonomic scope" value="Bacteria"/>
</dbReference>
<feature type="coiled-coil region" evidence="1">
    <location>
        <begin position="610"/>
        <end position="637"/>
    </location>
</feature>
<feature type="coiled-coil region" evidence="1">
    <location>
        <begin position="746"/>
        <end position="918"/>
    </location>
</feature>
<dbReference type="RefSeq" id="WP_006191138.1">
    <property type="nucleotide sequence ID" value="NC_015437.1"/>
</dbReference>
<name>C9LSE2_SELS3</name>
<dbReference type="KEGG" id="ssg:Selsp_1785"/>
<keyword evidence="1" id="KW-0175">Coiled coil</keyword>
<accession>C9LSE2</accession>
<dbReference type="Proteomes" id="UP000011124">
    <property type="component" value="Chromosome"/>
</dbReference>
<reference evidence="3 6" key="2">
    <citation type="submission" date="2011-04" db="EMBL/GenBank/DDBJ databases">
        <title>The complete genome of Selenomonas sputigena DSM 20758.</title>
        <authorList>
            <consortium name="US DOE Joint Genome Institute (JGI-PGF)"/>
            <person name="Lucas S."/>
            <person name="Copeland A."/>
            <person name="Lapidus A."/>
            <person name="Bruce D."/>
            <person name="Goodwin L."/>
            <person name="Pitluck S."/>
            <person name="Peters L."/>
            <person name="Kyrpides N."/>
            <person name="Mavromatis K."/>
            <person name="Ivanova N."/>
            <person name="Ovchinnikova G."/>
            <person name="Teshima H."/>
            <person name="Detter J.C."/>
            <person name="Tapia R."/>
            <person name="Han C."/>
            <person name="Land M."/>
            <person name="Hauser L."/>
            <person name="Markowitz V."/>
            <person name="Cheng J.-F."/>
            <person name="Hugenholtz P."/>
            <person name="Woyke T."/>
            <person name="Wu D."/>
            <person name="Gronow S."/>
            <person name="Wellnitz S."/>
            <person name="Schneider S."/>
            <person name="Klenk H.-P."/>
            <person name="Eisen J.A."/>
        </authorList>
    </citation>
    <scope>NUCLEOTIDE SEQUENCE [LARGE SCALE GENOMIC DNA]</scope>
    <source>
        <strain evidence="3">ATCC 35185</strain>
        <strain evidence="6">ATCC 35185 / DSM 20758 / VPI D19B-28</strain>
    </source>
</reference>
<evidence type="ECO:0000313" key="5">
    <source>
        <dbReference type="Proteomes" id="UP000003505"/>
    </source>
</evidence>
<evidence type="ECO:0000313" key="3">
    <source>
        <dbReference type="EMBL" id="AEC00740.1"/>
    </source>
</evidence>
<organism evidence="4 5">
    <name type="scientific">Selenomonas sputigena (strain ATCC 35185 / DSM 20758 / CCUG 44933 / VPI D19B-28)</name>
    <dbReference type="NCBI Taxonomy" id="546271"/>
    <lineage>
        <taxon>Bacteria</taxon>
        <taxon>Bacillati</taxon>
        <taxon>Bacillota</taxon>
        <taxon>Negativicutes</taxon>
        <taxon>Selenomonadales</taxon>
        <taxon>Selenomonadaceae</taxon>
        <taxon>Selenomonas</taxon>
    </lineage>
</organism>
<feature type="region of interest" description="Disordered" evidence="2">
    <location>
        <begin position="1005"/>
        <end position="1027"/>
    </location>
</feature>
<reference evidence="4 5" key="1">
    <citation type="submission" date="2009-09" db="EMBL/GenBank/DDBJ databases">
        <authorList>
            <person name="Weinstock G."/>
            <person name="Sodergren E."/>
            <person name="Clifton S."/>
            <person name="Fulton L."/>
            <person name="Fulton B."/>
            <person name="Courtney L."/>
            <person name="Fronick C."/>
            <person name="Harrison M."/>
            <person name="Strong C."/>
            <person name="Farmer C."/>
            <person name="Delahaunty K."/>
            <person name="Markovic C."/>
            <person name="Hall O."/>
            <person name="Minx P."/>
            <person name="Tomlinson C."/>
            <person name="Mitreva M."/>
            <person name="Nelson J."/>
            <person name="Hou S."/>
            <person name="Wollam A."/>
            <person name="Pepin K.H."/>
            <person name="Johnson M."/>
            <person name="Bhonagiri V."/>
            <person name="Nash W.E."/>
            <person name="Warren W."/>
            <person name="Chinwalla A."/>
            <person name="Mardis E.R."/>
            <person name="Wilson R.K."/>
        </authorList>
    </citation>
    <scope>NUCLEOTIDE SEQUENCE [LARGE SCALE GENOMIC DNA]</scope>
    <source>
        <strain evidence="4">ATCC 35185</strain>
        <strain evidence="5">ATCC 35185 / DSM 20758 / VPI D19B-28</strain>
    </source>
</reference>
<feature type="coiled-coil region" evidence="1">
    <location>
        <begin position="430"/>
        <end position="488"/>
    </location>
</feature>
<feature type="compositionally biased region" description="Basic and acidic residues" evidence="2">
    <location>
        <begin position="1009"/>
        <end position="1027"/>
    </location>
</feature>
<dbReference type="EMBL" id="ACKP02000010">
    <property type="protein sequence ID" value="EEX78182.1"/>
    <property type="molecule type" value="Genomic_DNA"/>
</dbReference>
<keyword evidence="6" id="KW-1185">Reference proteome</keyword>
<proteinExistence type="predicted"/>
<evidence type="ECO:0000256" key="1">
    <source>
        <dbReference type="SAM" id="Coils"/>
    </source>
</evidence>
<dbReference type="EMBL" id="CP002637">
    <property type="protein sequence ID" value="AEC00740.1"/>
    <property type="molecule type" value="Genomic_DNA"/>
</dbReference>
<feature type="coiled-coil region" evidence="1">
    <location>
        <begin position="347"/>
        <end position="374"/>
    </location>
</feature>
<dbReference type="HOGENOM" id="CLU_249527_0_0_9"/>
<dbReference type="Proteomes" id="UP000003505">
    <property type="component" value="Unassembled WGS sequence"/>
</dbReference>
<protein>
    <submittedName>
        <fullName evidence="4">Cor1/Xlr/Xmr conserved region</fullName>
    </submittedName>
</protein>
<evidence type="ECO:0000256" key="2">
    <source>
        <dbReference type="SAM" id="MobiDB-lite"/>
    </source>
</evidence>
<dbReference type="OrthoDB" id="9815057at2"/>